<reference evidence="1 2" key="2">
    <citation type="submission" date="2018-11" db="EMBL/GenBank/DDBJ databases">
        <authorList>
            <consortium name="Pathogen Informatics"/>
        </authorList>
    </citation>
    <scope>NUCLEOTIDE SEQUENCE [LARGE SCALE GENOMIC DNA]</scope>
</reference>
<dbReference type="WBParaSite" id="ASIM_0001593701-mRNA-1">
    <property type="protein sequence ID" value="ASIM_0001593701-mRNA-1"/>
    <property type="gene ID" value="ASIM_0001593701"/>
</dbReference>
<evidence type="ECO:0000313" key="3">
    <source>
        <dbReference type="WBParaSite" id="ASIM_0001593701-mRNA-1"/>
    </source>
</evidence>
<proteinExistence type="predicted"/>
<dbReference type="EMBL" id="UYRR01032263">
    <property type="protein sequence ID" value="VDK54846.1"/>
    <property type="molecule type" value="Genomic_DNA"/>
</dbReference>
<dbReference type="InterPro" id="IPR006597">
    <property type="entry name" value="Sel1-like"/>
</dbReference>
<dbReference type="PANTHER" id="PTHR45011">
    <property type="entry name" value="DAP3-BINDING CELL DEATH ENHANCER 1"/>
    <property type="match status" value="1"/>
</dbReference>
<reference evidence="3" key="1">
    <citation type="submission" date="2017-02" db="UniProtKB">
        <authorList>
            <consortium name="WormBaseParasite"/>
        </authorList>
    </citation>
    <scope>IDENTIFICATION</scope>
</reference>
<dbReference type="PANTHER" id="PTHR45011:SF1">
    <property type="entry name" value="DAP3-BINDING CELL DEATH ENHANCER 1"/>
    <property type="match status" value="1"/>
</dbReference>
<sequence>MAAEHLGKEALESWIKAANIGCADAMYNIALCYSNGTFVKKNLSNAILLWKRASKLGHALSLYQLAVCYIRGIGTEKDREYGISLMKQSADMGCSRAEYFMAIKLLRDGERSSSIEYLENAIKHQQFRSLIERWLNNKSLPHDIRNIVSNSLDKYNSKHQI</sequence>
<dbReference type="OrthoDB" id="5795679at2759"/>
<dbReference type="SMART" id="SM00671">
    <property type="entry name" value="SEL1"/>
    <property type="match status" value="2"/>
</dbReference>
<evidence type="ECO:0000313" key="1">
    <source>
        <dbReference type="EMBL" id="VDK54846.1"/>
    </source>
</evidence>
<accession>A0A0M3K4P6</accession>
<dbReference type="InterPro" id="IPR011990">
    <property type="entry name" value="TPR-like_helical_dom_sf"/>
</dbReference>
<evidence type="ECO:0000313" key="2">
    <source>
        <dbReference type="Proteomes" id="UP000267096"/>
    </source>
</evidence>
<dbReference type="InterPro" id="IPR052748">
    <property type="entry name" value="ISR_Activator"/>
</dbReference>
<dbReference type="SUPFAM" id="SSF81901">
    <property type="entry name" value="HCP-like"/>
    <property type="match status" value="1"/>
</dbReference>
<dbReference type="Proteomes" id="UP000267096">
    <property type="component" value="Unassembled WGS sequence"/>
</dbReference>
<gene>
    <name evidence="1" type="ORF">ASIM_LOCUS15344</name>
</gene>
<organism evidence="3">
    <name type="scientific">Anisakis simplex</name>
    <name type="common">Herring worm</name>
    <dbReference type="NCBI Taxonomy" id="6269"/>
    <lineage>
        <taxon>Eukaryota</taxon>
        <taxon>Metazoa</taxon>
        <taxon>Ecdysozoa</taxon>
        <taxon>Nematoda</taxon>
        <taxon>Chromadorea</taxon>
        <taxon>Rhabditida</taxon>
        <taxon>Spirurina</taxon>
        <taxon>Ascaridomorpha</taxon>
        <taxon>Ascaridoidea</taxon>
        <taxon>Anisakidae</taxon>
        <taxon>Anisakis</taxon>
        <taxon>Anisakis simplex complex</taxon>
    </lineage>
</organism>
<keyword evidence="2" id="KW-1185">Reference proteome</keyword>
<name>A0A0M3K4P6_ANISI</name>
<dbReference type="Gene3D" id="1.25.40.10">
    <property type="entry name" value="Tetratricopeptide repeat domain"/>
    <property type="match status" value="1"/>
</dbReference>
<dbReference type="AlphaFoldDB" id="A0A0M3K4P6"/>
<dbReference type="Pfam" id="PF08238">
    <property type="entry name" value="Sel1"/>
    <property type="match status" value="2"/>
</dbReference>
<protein>
    <submittedName>
        <fullName evidence="3">Sel1 repeat family protein</fullName>
    </submittedName>
</protein>